<gene>
    <name evidence="2" type="ORF">HSR122_1903</name>
</gene>
<sequence>MSSREYTRRDLMQKGVAGAGFVTLGSLAGCGSIGGGNGNGNGNGSTAGDTVPAKAEAIVSMDVEAMLNDDDLRDVGDTVLEELQQFGQGEGNLPEDVDSAIEMAREEADLDPTGFRSGTLFMQVEGSGADEDYAGIVMETDWSEDDLIGFLESEGDSDLEESEYSGKTIYSGADTDEGGMAVLSDGRYVIGPTAVLEDVIDVVNGDADAIGSELTDLYDMTTEGHVQFATVVPEGSLEDMDTDEIEIESLDQIEYVSGSVYKTDSAYGVETNMWAGDAANQLKEDVEFAIDAATRLEDTSEALKSRLEDVRVESADQTVTVSYEEDIAQVKEAAQTYIEENIMGLLFLLAFSGGGTTL</sequence>
<dbReference type="GeneID" id="68852519"/>
<evidence type="ECO:0000313" key="3">
    <source>
        <dbReference type="Proteomes" id="UP000662973"/>
    </source>
</evidence>
<dbReference type="AlphaFoldDB" id="A0A897NAB6"/>
<keyword evidence="3" id="KW-1185">Reference proteome</keyword>
<dbReference type="KEGG" id="hds:HSR122_1903"/>
<dbReference type="RefSeq" id="WP_229109394.1">
    <property type="nucleotide sequence ID" value="NZ_CP064788.1"/>
</dbReference>
<dbReference type="EMBL" id="CP064788">
    <property type="protein sequence ID" value="QSG09288.1"/>
    <property type="molecule type" value="Genomic_DNA"/>
</dbReference>
<dbReference type="Proteomes" id="UP000662973">
    <property type="component" value="Chromosome"/>
</dbReference>
<evidence type="ECO:0000313" key="2">
    <source>
        <dbReference type="EMBL" id="QSG09288.1"/>
    </source>
</evidence>
<accession>A0A897NAB6</accession>
<name>A0A897NAB6_9EURY</name>
<protein>
    <submittedName>
        <fullName evidence="2">Uncharacterized protein</fullName>
    </submittedName>
</protein>
<evidence type="ECO:0000256" key="1">
    <source>
        <dbReference type="SAM" id="Coils"/>
    </source>
</evidence>
<reference evidence="2 3" key="1">
    <citation type="submission" date="2020-11" db="EMBL/GenBank/DDBJ databases">
        <title>Carbohydrate-dependent, anaerobic sulfur respiration: A novel catabolism in halophilic archaea.</title>
        <authorList>
            <person name="Sorokin D.Y."/>
            <person name="Messina E."/>
            <person name="Smedile F."/>
            <person name="La Cono V."/>
            <person name="Hallsworth J.E."/>
            <person name="Yakimov M.M."/>
        </authorList>
    </citation>
    <scope>NUCLEOTIDE SEQUENCE [LARGE SCALE GENOMIC DNA]</scope>
    <source>
        <strain evidence="2 3">HSR12-2</strain>
    </source>
</reference>
<proteinExistence type="predicted"/>
<keyword evidence="1" id="KW-0175">Coiled coil</keyword>
<organism evidence="2 3">
    <name type="scientific">Halapricum desulfuricans</name>
    <dbReference type="NCBI Taxonomy" id="2841257"/>
    <lineage>
        <taxon>Archaea</taxon>
        <taxon>Methanobacteriati</taxon>
        <taxon>Methanobacteriota</taxon>
        <taxon>Stenosarchaea group</taxon>
        <taxon>Halobacteria</taxon>
        <taxon>Halobacteriales</taxon>
        <taxon>Haloarculaceae</taxon>
        <taxon>Halapricum</taxon>
    </lineage>
</organism>
<feature type="coiled-coil region" evidence="1">
    <location>
        <begin position="279"/>
        <end position="313"/>
    </location>
</feature>
<dbReference type="PROSITE" id="PS51257">
    <property type="entry name" value="PROKAR_LIPOPROTEIN"/>
    <property type="match status" value="1"/>
</dbReference>